<name>A0A3Q3PZ38_MONAL</name>
<evidence type="ECO:0000256" key="1">
    <source>
        <dbReference type="SAM" id="SignalP"/>
    </source>
</evidence>
<evidence type="ECO:0000313" key="3">
    <source>
        <dbReference type="Proteomes" id="UP000261600"/>
    </source>
</evidence>
<keyword evidence="1" id="KW-0732">Signal</keyword>
<protein>
    <recommendedName>
        <fullName evidence="4">Cytokine like 1</fullName>
    </recommendedName>
</protein>
<reference evidence="2" key="2">
    <citation type="submission" date="2025-09" db="UniProtKB">
        <authorList>
            <consortium name="Ensembl"/>
        </authorList>
    </citation>
    <scope>IDENTIFICATION</scope>
</reference>
<evidence type="ECO:0000313" key="2">
    <source>
        <dbReference type="Ensembl" id="ENSMALP00000000680.1"/>
    </source>
</evidence>
<keyword evidence="3" id="KW-1185">Reference proteome</keyword>
<dbReference type="AlphaFoldDB" id="A0A3Q3PZ38"/>
<dbReference type="Pfam" id="PF15153">
    <property type="entry name" value="CYTL1"/>
    <property type="match status" value="1"/>
</dbReference>
<sequence>MRLGLATLLCFLTCARLSACAPSTCYSRALALGKVVMGLVDRMHNNDNTKACVQYLPRIFIDVHNECLSTKLRDFVYLLLNHPDQDCRQLPRMVLLKRKAYVLYNIITRMCYRDLVYLSNDCEAIDTGRSSPQYAEDRLQILTKR</sequence>
<dbReference type="STRING" id="43700.ENSMALP00000000680"/>
<dbReference type="PANTHER" id="PTHR15974">
    <property type="entry name" value="CYTOKINE-LIKE PROTEIN 1"/>
    <property type="match status" value="1"/>
</dbReference>
<dbReference type="Proteomes" id="UP000261600">
    <property type="component" value="Unplaced"/>
</dbReference>
<dbReference type="PANTHER" id="PTHR15974:SF0">
    <property type="entry name" value="CYTOKINE-LIKE PROTEIN 1"/>
    <property type="match status" value="1"/>
</dbReference>
<accession>A0A3Q3PZ38</accession>
<evidence type="ECO:0008006" key="4">
    <source>
        <dbReference type="Google" id="ProtNLM"/>
    </source>
</evidence>
<proteinExistence type="predicted"/>
<dbReference type="InterPro" id="IPR029253">
    <property type="entry name" value="CYTL1"/>
</dbReference>
<feature type="signal peptide" evidence="1">
    <location>
        <begin position="1"/>
        <end position="20"/>
    </location>
</feature>
<dbReference type="GO" id="GO:0045944">
    <property type="term" value="P:positive regulation of transcription by RNA polymerase II"/>
    <property type="evidence" value="ECO:0007669"/>
    <property type="project" value="TreeGrafter"/>
</dbReference>
<organism evidence="2 3">
    <name type="scientific">Monopterus albus</name>
    <name type="common">Swamp eel</name>
    <dbReference type="NCBI Taxonomy" id="43700"/>
    <lineage>
        <taxon>Eukaryota</taxon>
        <taxon>Metazoa</taxon>
        <taxon>Chordata</taxon>
        <taxon>Craniata</taxon>
        <taxon>Vertebrata</taxon>
        <taxon>Euteleostomi</taxon>
        <taxon>Actinopterygii</taxon>
        <taxon>Neopterygii</taxon>
        <taxon>Teleostei</taxon>
        <taxon>Neoteleostei</taxon>
        <taxon>Acanthomorphata</taxon>
        <taxon>Anabantaria</taxon>
        <taxon>Synbranchiformes</taxon>
        <taxon>Synbranchidae</taxon>
        <taxon>Monopterus</taxon>
    </lineage>
</organism>
<dbReference type="Ensembl" id="ENSMALT00000000717.1">
    <property type="protein sequence ID" value="ENSMALP00000000680.1"/>
    <property type="gene ID" value="ENSMALG00000000519.1"/>
</dbReference>
<feature type="chain" id="PRO_5018754462" description="Cytokine like 1" evidence="1">
    <location>
        <begin position="21"/>
        <end position="145"/>
    </location>
</feature>
<reference evidence="2" key="1">
    <citation type="submission" date="2025-08" db="UniProtKB">
        <authorList>
            <consortium name="Ensembl"/>
        </authorList>
    </citation>
    <scope>IDENTIFICATION</scope>
</reference>